<accession>A0A3N4Q7H0</accession>
<dbReference type="PANTHER" id="PTHR44103:SF1">
    <property type="entry name" value="PROPROTEIN CONVERTASE P"/>
    <property type="match status" value="1"/>
</dbReference>
<dbReference type="EMBL" id="RPDH01000001">
    <property type="protein sequence ID" value="RPE12017.1"/>
    <property type="molecule type" value="Genomic_DNA"/>
</dbReference>
<dbReference type="PROSITE" id="PS51007">
    <property type="entry name" value="CYTC"/>
    <property type="match status" value="1"/>
</dbReference>
<name>A0A3N4Q7H0_9BACT</name>
<dbReference type="InterPro" id="IPR013517">
    <property type="entry name" value="FG-GAP"/>
</dbReference>
<protein>
    <submittedName>
        <fullName evidence="8">VCBS repeat-containing protein</fullName>
    </submittedName>
</protein>
<dbReference type="Gene3D" id="2.130.10.130">
    <property type="entry name" value="Integrin alpha, N-terminal"/>
    <property type="match status" value="1"/>
</dbReference>
<dbReference type="InterPro" id="IPR036909">
    <property type="entry name" value="Cyt_c-like_dom_sf"/>
</dbReference>
<organism evidence="8 9">
    <name type="scientific">Chitinophaga lutea</name>
    <dbReference type="NCBI Taxonomy" id="2488634"/>
    <lineage>
        <taxon>Bacteria</taxon>
        <taxon>Pseudomonadati</taxon>
        <taxon>Bacteroidota</taxon>
        <taxon>Chitinophagia</taxon>
        <taxon>Chitinophagales</taxon>
        <taxon>Chitinophagaceae</taxon>
        <taxon>Chitinophaga</taxon>
    </lineage>
</organism>
<dbReference type="SUPFAM" id="SSF69318">
    <property type="entry name" value="Integrin alpha N-terminal domain"/>
    <property type="match status" value="1"/>
</dbReference>
<evidence type="ECO:0000256" key="1">
    <source>
        <dbReference type="ARBA" id="ARBA00022617"/>
    </source>
</evidence>
<evidence type="ECO:0000256" key="2">
    <source>
        <dbReference type="ARBA" id="ARBA00022723"/>
    </source>
</evidence>
<dbReference type="InterPro" id="IPR028994">
    <property type="entry name" value="Integrin_alpha_N"/>
</dbReference>
<dbReference type="PANTHER" id="PTHR44103">
    <property type="entry name" value="PROPROTEIN CONVERTASE P"/>
    <property type="match status" value="1"/>
</dbReference>
<dbReference type="Pfam" id="PF13517">
    <property type="entry name" value="FG-GAP_3"/>
    <property type="match status" value="1"/>
</dbReference>
<feature type="signal peptide" evidence="6">
    <location>
        <begin position="1"/>
        <end position="26"/>
    </location>
</feature>
<sequence length="495" mass="55274">MKITKHTRMSLTIVRLIFFLALAGCAERRSDGEAAARKYCAACHAFPAPALLPKAVWKNSVLPAMGAFADIYTDRSGEYKMLPPQLAHLRDPVIAGVRTAIPLDEWKKIVAWYLRQAPDQLPEPSPEKVRPAAGFALRLPDKRATSFTACIYFDEAAQILFQSDIHSGVLRIFDPQLQQADSLLHTSVADVAPLGEGRYLLTNIGQINPGGLNRNGSVEEIVIRQRKIVSRRLLCDSLYRPVQALKMPEGLFVCEFGFMEGMLSVFTAAGKKTIAAIPGAIRMYAEDVNHDGRTDIVAMFAQGKECITAFINEGNGRFRQQDLLTFPPSYGSSYFQLADMDADGRKDIVYTCGDNADQSPVFKPYHGVYVFRNTGAGYRQVYFRHLDGCYRAIPADLNCDGQTDLAVISFFADFERKPVQALVYLLQRQAWQFDVYADEQVAAMGRWVCMDVKDVNGDGRPDILAGNMAAKPGNNTLLMNRWLQGPEFIIWENRF</sequence>
<dbReference type="RefSeq" id="WP_123844432.1">
    <property type="nucleotide sequence ID" value="NZ_RPDH01000001.1"/>
</dbReference>
<keyword evidence="4 5" id="KW-0408">Iron</keyword>
<evidence type="ECO:0000256" key="5">
    <source>
        <dbReference type="PROSITE-ProRule" id="PRU00433"/>
    </source>
</evidence>
<evidence type="ECO:0000313" key="8">
    <source>
        <dbReference type="EMBL" id="RPE12017.1"/>
    </source>
</evidence>
<evidence type="ECO:0000259" key="7">
    <source>
        <dbReference type="PROSITE" id="PS51007"/>
    </source>
</evidence>
<keyword evidence="1 5" id="KW-0349">Heme</keyword>
<dbReference type="SUPFAM" id="SSF46626">
    <property type="entry name" value="Cytochrome c"/>
    <property type="match status" value="1"/>
</dbReference>
<dbReference type="GO" id="GO:0046872">
    <property type="term" value="F:metal ion binding"/>
    <property type="evidence" value="ECO:0007669"/>
    <property type="project" value="UniProtKB-KW"/>
</dbReference>
<comment type="caution">
    <text evidence="8">The sequence shown here is derived from an EMBL/GenBank/DDBJ whole genome shotgun (WGS) entry which is preliminary data.</text>
</comment>
<evidence type="ECO:0000256" key="3">
    <source>
        <dbReference type="ARBA" id="ARBA00022729"/>
    </source>
</evidence>
<keyword evidence="9" id="KW-1185">Reference proteome</keyword>
<feature type="domain" description="Cytochrome c" evidence="7">
    <location>
        <begin position="27"/>
        <end position="117"/>
    </location>
</feature>
<feature type="chain" id="PRO_5018166201" evidence="6">
    <location>
        <begin position="27"/>
        <end position="495"/>
    </location>
</feature>
<evidence type="ECO:0000256" key="4">
    <source>
        <dbReference type="ARBA" id="ARBA00023004"/>
    </source>
</evidence>
<evidence type="ECO:0000313" key="9">
    <source>
        <dbReference type="Proteomes" id="UP000278351"/>
    </source>
</evidence>
<gene>
    <name evidence="8" type="ORF">EGT74_00220</name>
</gene>
<dbReference type="AlphaFoldDB" id="A0A3N4Q7H0"/>
<proteinExistence type="predicted"/>
<evidence type="ECO:0000256" key="6">
    <source>
        <dbReference type="SAM" id="SignalP"/>
    </source>
</evidence>
<keyword evidence="3 6" id="KW-0732">Signal</keyword>
<reference evidence="8 9" key="1">
    <citation type="submission" date="2018-11" db="EMBL/GenBank/DDBJ databases">
        <title>Chitinophaga lutea sp.nov., isolate from arsenic contaminated soil.</title>
        <authorList>
            <person name="Zong Y."/>
        </authorList>
    </citation>
    <scope>NUCLEOTIDE SEQUENCE [LARGE SCALE GENOMIC DNA]</scope>
    <source>
        <strain evidence="8 9">ZY74</strain>
    </source>
</reference>
<dbReference type="GO" id="GO:0009055">
    <property type="term" value="F:electron transfer activity"/>
    <property type="evidence" value="ECO:0007669"/>
    <property type="project" value="InterPro"/>
</dbReference>
<dbReference type="GO" id="GO:0020037">
    <property type="term" value="F:heme binding"/>
    <property type="evidence" value="ECO:0007669"/>
    <property type="project" value="InterPro"/>
</dbReference>
<dbReference type="OrthoDB" id="1391917at2"/>
<keyword evidence="2 5" id="KW-0479">Metal-binding</keyword>
<dbReference type="Proteomes" id="UP000278351">
    <property type="component" value="Unassembled WGS sequence"/>
</dbReference>
<dbReference type="InterPro" id="IPR009056">
    <property type="entry name" value="Cyt_c-like_dom"/>
</dbReference>